<organism evidence="1">
    <name type="scientific">Brachypodium distachyon</name>
    <name type="common">Purple false brome</name>
    <name type="synonym">Trachynia distachya</name>
    <dbReference type="NCBI Taxonomy" id="15368"/>
    <lineage>
        <taxon>Eukaryota</taxon>
        <taxon>Viridiplantae</taxon>
        <taxon>Streptophyta</taxon>
        <taxon>Embryophyta</taxon>
        <taxon>Tracheophyta</taxon>
        <taxon>Spermatophyta</taxon>
        <taxon>Magnoliopsida</taxon>
        <taxon>Liliopsida</taxon>
        <taxon>Poales</taxon>
        <taxon>Poaceae</taxon>
        <taxon>BOP clade</taxon>
        <taxon>Pooideae</taxon>
        <taxon>Stipodae</taxon>
        <taxon>Brachypodieae</taxon>
        <taxon>Brachypodium</taxon>
    </lineage>
</organism>
<gene>
    <name evidence="1" type="ORF">BRADI_1g34522v3</name>
</gene>
<protein>
    <submittedName>
        <fullName evidence="1 2">Uncharacterized protein</fullName>
    </submittedName>
</protein>
<dbReference type="EnsemblPlants" id="KQK17448">
    <property type="protein sequence ID" value="KQK17448"/>
    <property type="gene ID" value="BRADI_1g34522v3"/>
</dbReference>
<dbReference type="Gramene" id="KQK17448">
    <property type="protein sequence ID" value="KQK17448"/>
    <property type="gene ID" value="BRADI_1g34522v3"/>
</dbReference>
<accession>A0A0Q3H3L7</accession>
<reference evidence="1" key="2">
    <citation type="submission" date="2017-06" db="EMBL/GenBank/DDBJ databases">
        <title>WGS assembly of Brachypodium distachyon.</title>
        <authorList>
            <consortium name="The International Brachypodium Initiative"/>
            <person name="Lucas S."/>
            <person name="Harmon-Smith M."/>
            <person name="Lail K."/>
            <person name="Tice H."/>
            <person name="Grimwood J."/>
            <person name="Bruce D."/>
            <person name="Barry K."/>
            <person name="Shu S."/>
            <person name="Lindquist E."/>
            <person name="Wang M."/>
            <person name="Pitluck S."/>
            <person name="Vogel J.P."/>
            <person name="Garvin D.F."/>
            <person name="Mockler T.C."/>
            <person name="Schmutz J."/>
            <person name="Rokhsar D."/>
            <person name="Bevan M.W."/>
        </authorList>
    </citation>
    <scope>NUCLEOTIDE SEQUENCE</scope>
    <source>
        <strain evidence="1">Bd21</strain>
    </source>
</reference>
<dbReference type="InParanoid" id="A0A0Q3H3L7"/>
<dbReference type="AlphaFoldDB" id="A0A0Q3H3L7"/>
<dbReference type="Proteomes" id="UP000008810">
    <property type="component" value="Chromosome 1"/>
</dbReference>
<evidence type="ECO:0000313" key="2">
    <source>
        <dbReference type="EnsemblPlants" id="KQK17448"/>
    </source>
</evidence>
<dbReference type="EMBL" id="CM000880">
    <property type="protein sequence ID" value="KQK17448.1"/>
    <property type="molecule type" value="Genomic_DNA"/>
</dbReference>
<sequence>MYLFHTCHCCNLQSSCSSNPCPGHICIGCPTSQPRPCHKEETCSCSCIRWSIWNPQFSTKTCCDRCKKDHTEEEEKILKSQCTTGELVMLLILLCNL</sequence>
<evidence type="ECO:0000313" key="1">
    <source>
        <dbReference type="EMBL" id="KQK17448.1"/>
    </source>
</evidence>
<proteinExistence type="predicted"/>
<evidence type="ECO:0000313" key="3">
    <source>
        <dbReference type="Proteomes" id="UP000008810"/>
    </source>
</evidence>
<reference evidence="1 2" key="1">
    <citation type="journal article" date="2010" name="Nature">
        <title>Genome sequencing and analysis of the model grass Brachypodium distachyon.</title>
        <authorList>
            <consortium name="International Brachypodium Initiative"/>
        </authorList>
    </citation>
    <scope>NUCLEOTIDE SEQUENCE [LARGE SCALE GENOMIC DNA]</scope>
    <source>
        <strain evidence="1 2">Bd21</strain>
    </source>
</reference>
<keyword evidence="3" id="KW-1185">Reference proteome</keyword>
<name>A0A0Q3H3L7_BRADI</name>
<reference evidence="2" key="3">
    <citation type="submission" date="2018-08" db="UniProtKB">
        <authorList>
            <consortium name="EnsemblPlants"/>
        </authorList>
    </citation>
    <scope>IDENTIFICATION</scope>
    <source>
        <strain evidence="2">cv. Bd21</strain>
    </source>
</reference>